<dbReference type="PROSITE" id="PS51686">
    <property type="entry name" value="SAM_MT_RSMB_NOP"/>
    <property type="match status" value="1"/>
</dbReference>
<comment type="caution">
    <text evidence="7">The sequence shown here is derived from an EMBL/GenBank/DDBJ whole genome shotgun (WGS) entry which is preliminary data.</text>
</comment>
<evidence type="ECO:0000256" key="1">
    <source>
        <dbReference type="ARBA" id="ARBA00022603"/>
    </source>
</evidence>
<dbReference type="InterPro" id="IPR049560">
    <property type="entry name" value="MeTrfase_RsmB-F_NOP2_cat"/>
</dbReference>
<dbReference type="EMBL" id="DXEV01000168">
    <property type="protein sequence ID" value="HIX57506.1"/>
    <property type="molecule type" value="Genomic_DNA"/>
</dbReference>
<feature type="binding site" evidence="5">
    <location>
        <position position="269"/>
    </location>
    <ligand>
        <name>S-adenosyl-L-methionine</name>
        <dbReference type="ChEBI" id="CHEBI:59789"/>
    </ligand>
</feature>
<evidence type="ECO:0000256" key="5">
    <source>
        <dbReference type="PROSITE-ProRule" id="PRU01023"/>
    </source>
</evidence>
<dbReference type="InterPro" id="IPR029063">
    <property type="entry name" value="SAM-dependent_MTases_sf"/>
</dbReference>
<keyword evidence="1 5" id="KW-0489">Methyltransferase</keyword>
<evidence type="ECO:0000256" key="3">
    <source>
        <dbReference type="ARBA" id="ARBA00022691"/>
    </source>
</evidence>
<proteinExistence type="inferred from homology"/>
<dbReference type="CDD" id="cd02440">
    <property type="entry name" value="AdoMet_MTases"/>
    <property type="match status" value="1"/>
</dbReference>
<organism evidence="7 8">
    <name type="scientific">Candidatus Anaerobiospirillum pullistercoris</name>
    <dbReference type="NCBI Taxonomy" id="2838452"/>
    <lineage>
        <taxon>Bacteria</taxon>
        <taxon>Pseudomonadati</taxon>
        <taxon>Pseudomonadota</taxon>
        <taxon>Gammaproteobacteria</taxon>
        <taxon>Aeromonadales</taxon>
        <taxon>Succinivibrionaceae</taxon>
        <taxon>Anaerobiospirillum</taxon>
    </lineage>
</organism>
<dbReference type="InterPro" id="IPR023267">
    <property type="entry name" value="RCMT"/>
</dbReference>
<reference evidence="7" key="1">
    <citation type="journal article" date="2021" name="PeerJ">
        <title>Extensive microbial diversity within the chicken gut microbiome revealed by metagenomics and culture.</title>
        <authorList>
            <person name="Gilroy R."/>
            <person name="Ravi A."/>
            <person name="Getino M."/>
            <person name="Pursley I."/>
            <person name="Horton D.L."/>
            <person name="Alikhan N.F."/>
            <person name="Baker D."/>
            <person name="Gharbi K."/>
            <person name="Hall N."/>
            <person name="Watson M."/>
            <person name="Adriaenssens E.M."/>
            <person name="Foster-Nyarko E."/>
            <person name="Jarju S."/>
            <person name="Secka A."/>
            <person name="Antonio M."/>
            <person name="Oren A."/>
            <person name="Chaudhuri R.R."/>
            <person name="La Ragione R."/>
            <person name="Hildebrand F."/>
            <person name="Pallen M.J."/>
        </authorList>
    </citation>
    <scope>NUCLEOTIDE SEQUENCE</scope>
    <source>
        <strain evidence="7">USASDec5-558</strain>
    </source>
</reference>
<comment type="similarity">
    <text evidence="5">Belongs to the class I-like SAM-binding methyltransferase superfamily. RsmB/NOP family.</text>
</comment>
<dbReference type="PRINTS" id="PR02008">
    <property type="entry name" value="RCMTFAMILY"/>
</dbReference>
<gene>
    <name evidence="7" type="ORF">H9850_08560</name>
</gene>
<reference evidence="7" key="2">
    <citation type="submission" date="2021-04" db="EMBL/GenBank/DDBJ databases">
        <authorList>
            <person name="Gilroy R."/>
        </authorList>
    </citation>
    <scope>NUCLEOTIDE SEQUENCE</scope>
    <source>
        <strain evidence="7">USASDec5-558</strain>
    </source>
</reference>
<name>A0A9D2B1Z1_9GAMM</name>
<sequence>MPKRKEIVAERAPHKPGFTTFQLRLVSSILNSVLVEKKSLDKAYAYWFAKVKIPAVEQGFVIRHINAMFRRLSLFAEIANLKRPSDFERHINRLILAYYTVERWPWPEMDPDGMERSGLDKKVTAALEHTLFREGCPYWLEELGSRELKEAWPAERKALGEAAPRFIRVNTLKCTRDELASALSEEGVVTKSVKGVNTALEVTSNAALFRTVAFKNGLFEQQDAGSQEIAPFVEAAPGMRVIDACAGSGGKTLHLAALMEGKGTLIALDIEGWKLEDLKKRAKRAGAFNIDTRLIDSTKVIKRLHEHADRVLIDAPCSGLGVLRRNPDGKWSDPQPRMIELKKTQADILERYSLMAKVGGKVIYSTCSFLPSENHAQVQAFLEKHGYQFELEEEKSILPSSGFDGFYMARLKRIA</sequence>
<evidence type="ECO:0000256" key="4">
    <source>
        <dbReference type="ARBA" id="ARBA00022884"/>
    </source>
</evidence>
<dbReference type="Pfam" id="PF22458">
    <property type="entry name" value="RsmF-B_ferredox"/>
    <property type="match status" value="1"/>
</dbReference>
<feature type="binding site" evidence="5">
    <location>
        <position position="296"/>
    </location>
    <ligand>
        <name>S-adenosyl-L-methionine</name>
        <dbReference type="ChEBI" id="CHEBI:59789"/>
    </ligand>
</feature>
<dbReference type="Gene3D" id="3.40.50.150">
    <property type="entry name" value="Vaccinia Virus protein VP39"/>
    <property type="match status" value="1"/>
</dbReference>
<dbReference type="EC" id="2.1.1.-" evidence="7"/>
<dbReference type="PANTHER" id="PTHR22807:SF53">
    <property type="entry name" value="RIBOSOMAL RNA SMALL SUBUNIT METHYLTRANSFERASE B-RELATED"/>
    <property type="match status" value="1"/>
</dbReference>
<keyword evidence="4 5" id="KW-0694">RNA-binding</keyword>
<dbReference type="GO" id="GO:0008173">
    <property type="term" value="F:RNA methyltransferase activity"/>
    <property type="evidence" value="ECO:0007669"/>
    <property type="project" value="InterPro"/>
</dbReference>
<keyword evidence="2 5" id="KW-0808">Transferase</keyword>
<dbReference type="PANTHER" id="PTHR22807">
    <property type="entry name" value="NOP2 YEAST -RELATED NOL1/NOP2/FMU SUN DOMAIN-CONTAINING"/>
    <property type="match status" value="1"/>
</dbReference>
<dbReference type="GO" id="GO:0003723">
    <property type="term" value="F:RNA binding"/>
    <property type="evidence" value="ECO:0007669"/>
    <property type="project" value="UniProtKB-UniRule"/>
</dbReference>
<dbReference type="SUPFAM" id="SSF53335">
    <property type="entry name" value="S-adenosyl-L-methionine-dependent methyltransferases"/>
    <property type="match status" value="1"/>
</dbReference>
<feature type="domain" description="SAM-dependent MTase RsmB/NOP-type" evidence="6">
    <location>
        <begin position="155"/>
        <end position="415"/>
    </location>
</feature>
<comment type="caution">
    <text evidence="5">Lacks conserved residue(s) required for the propagation of feature annotation.</text>
</comment>
<feature type="active site" description="Nucleophile" evidence="5">
    <location>
        <position position="367"/>
    </location>
</feature>
<evidence type="ECO:0000259" key="6">
    <source>
        <dbReference type="PROSITE" id="PS51686"/>
    </source>
</evidence>
<dbReference type="Pfam" id="PF01189">
    <property type="entry name" value="Methyltr_RsmB-F"/>
    <property type="match status" value="1"/>
</dbReference>
<accession>A0A9D2B1Z1</accession>
<evidence type="ECO:0000256" key="2">
    <source>
        <dbReference type="ARBA" id="ARBA00022679"/>
    </source>
</evidence>
<feature type="binding site" evidence="5">
    <location>
        <position position="314"/>
    </location>
    <ligand>
        <name>S-adenosyl-L-methionine</name>
        <dbReference type="ChEBI" id="CHEBI:59789"/>
    </ligand>
</feature>
<evidence type="ECO:0000313" key="8">
    <source>
        <dbReference type="Proteomes" id="UP000886829"/>
    </source>
</evidence>
<dbReference type="GO" id="GO:0001510">
    <property type="term" value="P:RNA methylation"/>
    <property type="evidence" value="ECO:0007669"/>
    <property type="project" value="InterPro"/>
</dbReference>
<dbReference type="AlphaFoldDB" id="A0A9D2B1Z1"/>
<evidence type="ECO:0000313" key="7">
    <source>
        <dbReference type="EMBL" id="HIX57506.1"/>
    </source>
</evidence>
<dbReference type="InterPro" id="IPR054728">
    <property type="entry name" value="RsmB-like_ferredoxin"/>
</dbReference>
<protein>
    <submittedName>
        <fullName evidence="7">Class I SAM-dependent methyltransferase</fullName>
        <ecNumber evidence="7">2.1.1.-</ecNumber>
    </submittedName>
</protein>
<dbReference type="Proteomes" id="UP000886829">
    <property type="component" value="Unassembled WGS sequence"/>
</dbReference>
<dbReference type="InterPro" id="IPR001678">
    <property type="entry name" value="MeTrfase_RsmB-F_NOP2_dom"/>
</dbReference>
<keyword evidence="3 5" id="KW-0949">S-adenosyl-L-methionine</keyword>